<sequence length="66" mass="7710">MMTELEDKDRREEGIVSRLESTLNNSSENTGQATYQQPEEETTTQGQEDTSERRPRKDKDKQFSEN</sequence>
<feature type="compositionally biased region" description="Basic and acidic residues" evidence="1">
    <location>
        <begin position="1"/>
        <end position="15"/>
    </location>
</feature>
<evidence type="ECO:0000313" key="3">
    <source>
        <dbReference type="Proteomes" id="UP000030753"/>
    </source>
</evidence>
<dbReference type="HOGENOM" id="CLU_2831249_0_0_1"/>
<protein>
    <submittedName>
        <fullName evidence="2">Uncharacterized protein</fullName>
    </submittedName>
</protein>
<feature type="region of interest" description="Disordered" evidence="1">
    <location>
        <begin position="1"/>
        <end position="66"/>
    </location>
</feature>
<name>W9HTH8_FUSOX</name>
<feature type="compositionally biased region" description="Low complexity" evidence="1">
    <location>
        <begin position="32"/>
        <end position="48"/>
    </location>
</feature>
<organism evidence="2 3">
    <name type="scientific">Fusarium oxysporum NRRL 32931</name>
    <dbReference type="NCBI Taxonomy" id="660029"/>
    <lineage>
        <taxon>Eukaryota</taxon>
        <taxon>Fungi</taxon>
        <taxon>Dikarya</taxon>
        <taxon>Ascomycota</taxon>
        <taxon>Pezizomycotina</taxon>
        <taxon>Sordariomycetes</taxon>
        <taxon>Hypocreomycetidae</taxon>
        <taxon>Hypocreales</taxon>
        <taxon>Nectriaceae</taxon>
        <taxon>Fusarium</taxon>
        <taxon>Fusarium oxysporum species complex</taxon>
    </lineage>
</organism>
<reference evidence="2 3" key="1">
    <citation type="submission" date="2011-06" db="EMBL/GenBank/DDBJ databases">
        <title>The Genome Sequence of Fusarium oxysporum FOSC 3-a.</title>
        <authorList>
            <consortium name="The Broad Institute Genome Sequencing Platform"/>
            <person name="Ma L.-J."/>
            <person name="Gale L.R."/>
            <person name="Schwartz D.C."/>
            <person name="Zhou S."/>
            <person name="Corby-Kistler H."/>
            <person name="Young S.K."/>
            <person name="Zeng Q."/>
            <person name="Gargeya S."/>
            <person name="Fitzgerald M."/>
            <person name="Haas B."/>
            <person name="Abouelleil A."/>
            <person name="Alvarado L."/>
            <person name="Arachchi H.M."/>
            <person name="Berlin A."/>
            <person name="Brown A."/>
            <person name="Chapman S.B."/>
            <person name="Chen Z."/>
            <person name="Dunbar C."/>
            <person name="Freedman E."/>
            <person name="Gearin G."/>
            <person name="Gellesch M."/>
            <person name="Goldberg J."/>
            <person name="Griggs A."/>
            <person name="Gujja S."/>
            <person name="Heiman D."/>
            <person name="Howarth C."/>
            <person name="Larson L."/>
            <person name="Lui A."/>
            <person name="MacDonald P.J.P."/>
            <person name="Mehta T."/>
            <person name="Montmayeur A."/>
            <person name="Murphy C."/>
            <person name="Neiman D."/>
            <person name="Pearson M."/>
            <person name="Priest M."/>
            <person name="Roberts A."/>
            <person name="Saif S."/>
            <person name="Shea T."/>
            <person name="Shenoy N."/>
            <person name="Sisk P."/>
            <person name="Stolte C."/>
            <person name="Sykes S."/>
            <person name="Wortman J."/>
            <person name="Nusbaum C."/>
            <person name="Birren B."/>
        </authorList>
    </citation>
    <scope>NUCLEOTIDE SEQUENCE [LARGE SCALE GENOMIC DNA]</scope>
    <source>
        <strain evidence="3">FOSC 3-a</strain>
    </source>
</reference>
<feature type="compositionally biased region" description="Polar residues" evidence="1">
    <location>
        <begin position="19"/>
        <end position="31"/>
    </location>
</feature>
<gene>
    <name evidence="2" type="ORF">FOYG_13314</name>
</gene>
<dbReference type="EMBL" id="JH717847">
    <property type="protein sequence ID" value="EWY83506.1"/>
    <property type="molecule type" value="Genomic_DNA"/>
</dbReference>
<dbReference type="Proteomes" id="UP000030753">
    <property type="component" value="Unassembled WGS sequence"/>
</dbReference>
<evidence type="ECO:0000313" key="2">
    <source>
        <dbReference type="EMBL" id="EWY83506.1"/>
    </source>
</evidence>
<proteinExistence type="predicted"/>
<evidence type="ECO:0000256" key="1">
    <source>
        <dbReference type="SAM" id="MobiDB-lite"/>
    </source>
</evidence>
<accession>W9HTH8</accession>
<feature type="compositionally biased region" description="Basic and acidic residues" evidence="1">
    <location>
        <begin position="50"/>
        <end position="66"/>
    </location>
</feature>
<dbReference type="AlphaFoldDB" id="W9HTH8"/>